<accession>A0A165IK44</accession>
<evidence type="ECO:0000313" key="2">
    <source>
        <dbReference type="EMBL" id="KZT60677.1"/>
    </source>
</evidence>
<gene>
    <name evidence="2" type="ORF">CALCODRAFT_492231</name>
</gene>
<dbReference type="STRING" id="1353952.A0A165IK44"/>
<proteinExistence type="predicted"/>
<dbReference type="OrthoDB" id="3266451at2759"/>
<dbReference type="InterPro" id="IPR032675">
    <property type="entry name" value="LRR_dom_sf"/>
</dbReference>
<keyword evidence="1" id="KW-0175">Coiled coil</keyword>
<feature type="coiled-coil region" evidence="1">
    <location>
        <begin position="46"/>
        <end position="80"/>
    </location>
</feature>
<name>A0A165IK44_9BASI</name>
<evidence type="ECO:0000313" key="3">
    <source>
        <dbReference type="Proteomes" id="UP000076842"/>
    </source>
</evidence>
<protein>
    <recommendedName>
        <fullName evidence="4">F-box domain-containing protein</fullName>
    </recommendedName>
</protein>
<dbReference type="AlphaFoldDB" id="A0A165IK44"/>
<dbReference type="Proteomes" id="UP000076842">
    <property type="component" value="Unassembled WGS sequence"/>
</dbReference>
<dbReference type="Gene3D" id="3.80.10.10">
    <property type="entry name" value="Ribonuclease Inhibitor"/>
    <property type="match status" value="1"/>
</dbReference>
<sequence length="558" mass="63853">MGPDDTSDEEDWMPYSHMDQQLISIKLPGSQEVFSEDTAFPPTKQELRAAERLDDLNIRVESLELELKEARRSRRKQNNLLFSMRAKRAPIARLPDDVLLHIFTVCLAPEQPLALNFRRAPHPCTAHPTWYHRSILVNLPLPVILSHICKRWRKLVLGTGAFWANMKMDRAPPVGHIQFETYLSRSGNALLNVVIRRPDVLLWGDVHNPADRCPRLFRLFRRVAHRLVSLSIDSCEHTCNEVFLEFHDRMPRLRCLSLQTSRCNKGSVLPPSEPKKVFLPSLQSAALNGTLLGLDLFRLAHIKELRIDLEDMPFTSALSALHSLWQCVDLQKLYLHHFYFKNPPPELSTFELHLPQLRLLEIGHDHAAVPLPWLARMELPSLTRLSLGYMRRRRTWLDAPDLSAPFRPEDRERCFQLHAGITSLNVTFEGGACGPGTDTPDVLYTVQLLRDGALPRLQDLTIQPDGEMARRGRCHSSSRRFRRSVADMIHTRFVQGIPLRTLRVDPPLVSGEAWCINYASDHARKLREASVSEVDDMGLDGLFGEQDDRAIHSCNLKE</sequence>
<evidence type="ECO:0000256" key="1">
    <source>
        <dbReference type="SAM" id="Coils"/>
    </source>
</evidence>
<dbReference type="EMBL" id="KV423929">
    <property type="protein sequence ID" value="KZT60677.1"/>
    <property type="molecule type" value="Genomic_DNA"/>
</dbReference>
<dbReference type="SUPFAM" id="SSF52047">
    <property type="entry name" value="RNI-like"/>
    <property type="match status" value="1"/>
</dbReference>
<organism evidence="2 3">
    <name type="scientific">Calocera cornea HHB12733</name>
    <dbReference type="NCBI Taxonomy" id="1353952"/>
    <lineage>
        <taxon>Eukaryota</taxon>
        <taxon>Fungi</taxon>
        <taxon>Dikarya</taxon>
        <taxon>Basidiomycota</taxon>
        <taxon>Agaricomycotina</taxon>
        <taxon>Dacrymycetes</taxon>
        <taxon>Dacrymycetales</taxon>
        <taxon>Dacrymycetaceae</taxon>
        <taxon>Calocera</taxon>
    </lineage>
</organism>
<keyword evidence="3" id="KW-1185">Reference proteome</keyword>
<reference evidence="2 3" key="1">
    <citation type="journal article" date="2016" name="Mol. Biol. Evol.">
        <title>Comparative Genomics of Early-Diverging Mushroom-Forming Fungi Provides Insights into the Origins of Lignocellulose Decay Capabilities.</title>
        <authorList>
            <person name="Nagy L.G."/>
            <person name="Riley R."/>
            <person name="Tritt A."/>
            <person name="Adam C."/>
            <person name="Daum C."/>
            <person name="Floudas D."/>
            <person name="Sun H."/>
            <person name="Yadav J.S."/>
            <person name="Pangilinan J."/>
            <person name="Larsson K.H."/>
            <person name="Matsuura K."/>
            <person name="Barry K."/>
            <person name="Labutti K."/>
            <person name="Kuo R."/>
            <person name="Ohm R.A."/>
            <person name="Bhattacharya S.S."/>
            <person name="Shirouzu T."/>
            <person name="Yoshinaga Y."/>
            <person name="Martin F.M."/>
            <person name="Grigoriev I.V."/>
            <person name="Hibbett D.S."/>
        </authorList>
    </citation>
    <scope>NUCLEOTIDE SEQUENCE [LARGE SCALE GENOMIC DNA]</scope>
    <source>
        <strain evidence="2 3">HHB12733</strain>
    </source>
</reference>
<dbReference type="InParanoid" id="A0A165IK44"/>
<evidence type="ECO:0008006" key="4">
    <source>
        <dbReference type="Google" id="ProtNLM"/>
    </source>
</evidence>